<dbReference type="Proteomes" id="UP000264313">
    <property type="component" value="Unassembled WGS sequence"/>
</dbReference>
<dbReference type="PRINTS" id="PR00471">
    <property type="entry name" value="ACETATEKNASE"/>
</dbReference>
<feature type="binding site" evidence="6">
    <location>
        <begin position="191"/>
        <end position="195"/>
    </location>
    <ligand>
        <name>ATP</name>
        <dbReference type="ChEBI" id="CHEBI:30616"/>
    </ligand>
</feature>
<evidence type="ECO:0000256" key="1">
    <source>
        <dbReference type="ARBA" id="ARBA00008748"/>
    </source>
</evidence>
<comment type="cofactor">
    <cofactor evidence="6">
        <name>Mg(2+)</name>
        <dbReference type="ChEBI" id="CHEBI:18420"/>
    </cofactor>
    <cofactor evidence="6">
        <name>Mn(2+)</name>
        <dbReference type="ChEBI" id="CHEBI:29035"/>
    </cofactor>
    <text evidence="6">Mg(2+). Can also accept Mn(2+).</text>
</comment>
<feature type="binding site" evidence="6">
    <location>
        <position position="10"/>
    </location>
    <ligand>
        <name>Mg(2+)</name>
        <dbReference type="ChEBI" id="CHEBI:18420"/>
    </ligand>
</feature>
<dbReference type="InterPro" id="IPR000890">
    <property type="entry name" value="Aliphatic_acid_kin_short-chain"/>
</dbReference>
<accession>A0A351R9E2</accession>
<dbReference type="EMBL" id="DNAA01000072">
    <property type="protein sequence ID" value="HBA08663.1"/>
    <property type="molecule type" value="Genomic_DNA"/>
</dbReference>
<feature type="site" description="Transition state stabilizer" evidence="6">
    <location>
        <position position="224"/>
    </location>
</feature>
<evidence type="ECO:0000313" key="8">
    <source>
        <dbReference type="EMBL" id="HBA08663.1"/>
    </source>
</evidence>
<comment type="catalytic activity">
    <reaction evidence="6">
        <text>acetate + ATP = acetyl phosphate + ADP</text>
        <dbReference type="Rhea" id="RHEA:11352"/>
        <dbReference type="ChEBI" id="CHEBI:22191"/>
        <dbReference type="ChEBI" id="CHEBI:30089"/>
        <dbReference type="ChEBI" id="CHEBI:30616"/>
        <dbReference type="ChEBI" id="CHEBI:456216"/>
        <dbReference type="EC" id="2.7.2.1"/>
    </reaction>
</comment>
<feature type="active site" description="Proton donor/acceptor" evidence="6">
    <location>
        <position position="136"/>
    </location>
</feature>
<evidence type="ECO:0000256" key="4">
    <source>
        <dbReference type="ARBA" id="ARBA00022777"/>
    </source>
</evidence>
<dbReference type="GO" id="GO:0006085">
    <property type="term" value="P:acetyl-CoA biosynthetic process"/>
    <property type="evidence" value="ECO:0007669"/>
    <property type="project" value="UniProtKB-UniRule"/>
</dbReference>
<keyword evidence="2 6" id="KW-0808">Transferase</keyword>
<keyword evidence="5 6" id="KW-0067">ATP-binding</keyword>
<dbReference type="STRING" id="1132855.GCA_000384255_02130"/>
<comment type="caution">
    <text evidence="6">Lacks conserved residue(s) required for the propagation of feature annotation.</text>
</comment>
<dbReference type="HAMAP" id="MF_00020">
    <property type="entry name" value="Acetate_kinase"/>
    <property type="match status" value="1"/>
</dbReference>
<dbReference type="EC" id="2.7.2.1" evidence="6"/>
<dbReference type="Pfam" id="PF00871">
    <property type="entry name" value="Acetate_kinase"/>
    <property type="match status" value="1"/>
</dbReference>
<dbReference type="PROSITE" id="PS01075">
    <property type="entry name" value="ACETATE_KINASE_1"/>
    <property type="match status" value="1"/>
</dbReference>
<proteinExistence type="inferred from homology"/>
<evidence type="ECO:0000256" key="6">
    <source>
        <dbReference type="HAMAP-Rule" id="MF_00020"/>
    </source>
</evidence>
<gene>
    <name evidence="6" type="primary">ackA</name>
    <name evidence="8" type="ORF">DCW48_03110</name>
</gene>
<dbReference type="PANTHER" id="PTHR21060">
    <property type="entry name" value="ACETATE KINASE"/>
    <property type="match status" value="1"/>
</dbReference>
<dbReference type="GO" id="GO:0008776">
    <property type="term" value="F:acetate kinase activity"/>
    <property type="evidence" value="ECO:0007669"/>
    <property type="project" value="UniProtKB-UniRule"/>
</dbReference>
<evidence type="ECO:0000256" key="2">
    <source>
        <dbReference type="ARBA" id="ARBA00022679"/>
    </source>
</evidence>
<dbReference type="InterPro" id="IPR023865">
    <property type="entry name" value="Aliphatic_acid_kinase_CS"/>
</dbReference>
<keyword evidence="4 6" id="KW-0418">Kinase</keyword>
<name>A0A351R9E2_9PROT</name>
<dbReference type="PIRSF" id="PIRSF000722">
    <property type="entry name" value="Acetate_prop_kin"/>
    <property type="match status" value="1"/>
</dbReference>
<comment type="pathway">
    <text evidence="6">Metabolic intermediate biosynthesis; acetyl-CoA biosynthesis; acetyl-CoA from acetate: step 1/2.</text>
</comment>
<dbReference type="UniPathway" id="UPA00340">
    <property type="reaction ID" value="UER00458"/>
</dbReference>
<comment type="subcellular location">
    <subcellularLocation>
        <location evidence="6">Cytoplasm</location>
    </subcellularLocation>
</comment>
<protein>
    <recommendedName>
        <fullName evidence="6">Acetate kinase</fullName>
        <ecNumber evidence="6">2.7.2.1</ecNumber>
    </recommendedName>
    <alternativeName>
        <fullName evidence="6">Acetokinase</fullName>
    </alternativeName>
</protein>
<keyword evidence="3 6" id="KW-0547">Nucleotide-binding</keyword>
<dbReference type="GO" id="GO:0000287">
    <property type="term" value="F:magnesium ion binding"/>
    <property type="evidence" value="ECO:0007669"/>
    <property type="project" value="UniProtKB-UniRule"/>
</dbReference>
<feature type="site" description="Transition state stabilizer" evidence="6">
    <location>
        <position position="164"/>
    </location>
</feature>
<sequence length="374" mass="40889">METLTTLTINCGSSSLKASLFLADGQRINYCYRQTPDQKHGNYHAKAFEHLLEDLKTSLRIDAKSSKTHTLLIGHRFVHGGDIAEAARLIDANERSRLESITHLAPLHMPSNLQGVDICTQAFADRFKLLQVACFDTAFHHTLSELAYRLPIPKALDYRRYGFHGLNYANIAQQLTQHIGATANGHVVIAHLGSGASLCLIKNLRSIDTSMGYSPAGGIPMATRSGDIDPGVMLELAKDHDYHALSELVYQKMGLLALSNGESSDMSALIESNSAHAKFAIAFFTRQVRATIGAYAAKVGGLDAIVFTGGIGEHSALVRAMICDHLEFMGFKLNIEKNQQHATVLSNMDSKPILMIPADEEAEIARLAYSFSHL</sequence>
<dbReference type="InterPro" id="IPR004372">
    <property type="entry name" value="Ac/propionate_kinase"/>
</dbReference>
<feature type="binding site" evidence="6">
    <location>
        <position position="76"/>
    </location>
    <ligand>
        <name>substrate</name>
    </ligand>
</feature>
<organism evidence="8 9">
    <name type="scientific">Methylotenera mobilis</name>
    <dbReference type="NCBI Taxonomy" id="359408"/>
    <lineage>
        <taxon>Bacteria</taxon>
        <taxon>Pseudomonadati</taxon>
        <taxon>Pseudomonadota</taxon>
        <taxon>Betaproteobacteria</taxon>
        <taxon>Nitrosomonadales</taxon>
        <taxon>Methylophilaceae</taxon>
        <taxon>Methylotenera</taxon>
    </lineage>
</organism>
<dbReference type="SUPFAM" id="SSF53067">
    <property type="entry name" value="Actin-like ATPase domain"/>
    <property type="match status" value="2"/>
</dbReference>
<comment type="subunit">
    <text evidence="6">Homodimer.</text>
</comment>
<dbReference type="InterPro" id="IPR043129">
    <property type="entry name" value="ATPase_NBD"/>
</dbReference>
<feature type="binding site" evidence="6">
    <location>
        <position position="17"/>
    </location>
    <ligand>
        <name>ATP</name>
        <dbReference type="ChEBI" id="CHEBI:30616"/>
    </ligand>
</feature>
<dbReference type="PANTHER" id="PTHR21060:SF15">
    <property type="entry name" value="ACETATE KINASE-RELATED"/>
    <property type="match status" value="1"/>
</dbReference>
<comment type="function">
    <text evidence="6">Catalyzes the formation of acetyl phosphate from acetate and ATP. Can also catalyze the reverse reaction.</text>
</comment>
<keyword evidence="6" id="KW-0460">Magnesium</keyword>
<evidence type="ECO:0000313" key="9">
    <source>
        <dbReference type="Proteomes" id="UP000264313"/>
    </source>
</evidence>
<comment type="similarity">
    <text evidence="1 6 7">Belongs to the acetokinase family.</text>
</comment>
<keyword evidence="6" id="KW-0479">Metal-binding</keyword>
<dbReference type="GO" id="GO:0005524">
    <property type="term" value="F:ATP binding"/>
    <property type="evidence" value="ECO:0007669"/>
    <property type="project" value="UniProtKB-KW"/>
</dbReference>
<dbReference type="Gene3D" id="3.30.420.40">
    <property type="match status" value="2"/>
</dbReference>
<dbReference type="AlphaFoldDB" id="A0A351R9E2"/>
<evidence type="ECO:0000256" key="3">
    <source>
        <dbReference type="ARBA" id="ARBA00022741"/>
    </source>
</evidence>
<dbReference type="GO" id="GO:0005737">
    <property type="term" value="C:cytoplasm"/>
    <property type="evidence" value="ECO:0007669"/>
    <property type="project" value="UniProtKB-SubCell"/>
</dbReference>
<evidence type="ECO:0000256" key="7">
    <source>
        <dbReference type="RuleBase" id="RU003835"/>
    </source>
</evidence>
<feature type="binding site" evidence="6">
    <location>
        <begin position="310"/>
        <end position="314"/>
    </location>
    <ligand>
        <name>ATP</name>
        <dbReference type="ChEBI" id="CHEBI:30616"/>
    </ligand>
</feature>
<dbReference type="GO" id="GO:0006083">
    <property type="term" value="P:acetate metabolic process"/>
    <property type="evidence" value="ECO:0007669"/>
    <property type="project" value="TreeGrafter"/>
</dbReference>
<evidence type="ECO:0000256" key="5">
    <source>
        <dbReference type="ARBA" id="ARBA00022840"/>
    </source>
</evidence>
<reference evidence="8 9" key="1">
    <citation type="journal article" date="2018" name="Nat. Biotechnol.">
        <title>A standardized bacterial taxonomy based on genome phylogeny substantially revises the tree of life.</title>
        <authorList>
            <person name="Parks D.H."/>
            <person name="Chuvochina M."/>
            <person name="Waite D.W."/>
            <person name="Rinke C."/>
            <person name="Skarshewski A."/>
            <person name="Chaumeil P.A."/>
            <person name="Hugenholtz P."/>
        </authorList>
    </citation>
    <scope>NUCLEOTIDE SEQUENCE [LARGE SCALE GENOMIC DNA]</scope>
    <source>
        <strain evidence="8">UBA9958</strain>
    </source>
</reference>
<feature type="binding site" evidence="6">
    <location>
        <position position="360"/>
    </location>
    <ligand>
        <name>Mg(2+)</name>
        <dbReference type="ChEBI" id="CHEBI:18420"/>
    </ligand>
</feature>
<keyword evidence="6" id="KW-0963">Cytoplasm</keyword>
<comment type="caution">
    <text evidence="8">The sequence shown here is derived from an EMBL/GenBank/DDBJ whole genome shotgun (WGS) entry which is preliminary data.</text>
</comment>